<dbReference type="PIRSF" id="PIRSF018297">
    <property type="entry name" value="Doc"/>
    <property type="match status" value="1"/>
</dbReference>
<feature type="domain" description="Fido" evidence="1">
    <location>
        <begin position="7"/>
        <end position="125"/>
    </location>
</feature>
<dbReference type="OrthoDB" id="9802752at2"/>
<organism evidence="2 3">
    <name type="scientific">Fodinibius salipaludis</name>
    <dbReference type="NCBI Taxonomy" id="2032627"/>
    <lineage>
        <taxon>Bacteria</taxon>
        <taxon>Pseudomonadati</taxon>
        <taxon>Balneolota</taxon>
        <taxon>Balneolia</taxon>
        <taxon>Balneolales</taxon>
        <taxon>Balneolaceae</taxon>
        <taxon>Fodinibius</taxon>
    </lineage>
</organism>
<dbReference type="NCBIfam" id="TIGR01550">
    <property type="entry name" value="DOC_P1"/>
    <property type="match status" value="1"/>
</dbReference>
<dbReference type="InterPro" id="IPR053737">
    <property type="entry name" value="Type_II_TA_Toxin"/>
</dbReference>
<evidence type="ECO:0000313" key="3">
    <source>
        <dbReference type="Proteomes" id="UP000218831"/>
    </source>
</evidence>
<dbReference type="PROSITE" id="PS51459">
    <property type="entry name" value="FIDO"/>
    <property type="match status" value="1"/>
</dbReference>
<dbReference type="PANTHER" id="PTHR39426:SF1">
    <property type="entry name" value="HOMOLOGY TO DEATH-ON-CURING PROTEIN OF PHAGE P1"/>
    <property type="match status" value="1"/>
</dbReference>
<dbReference type="Gene3D" id="1.20.120.1870">
    <property type="entry name" value="Fic/DOC protein, Fido domain"/>
    <property type="match status" value="1"/>
</dbReference>
<dbReference type="GO" id="GO:0016301">
    <property type="term" value="F:kinase activity"/>
    <property type="evidence" value="ECO:0007669"/>
    <property type="project" value="InterPro"/>
</dbReference>
<dbReference type="InterPro" id="IPR003812">
    <property type="entry name" value="Fido"/>
</dbReference>
<dbReference type="Pfam" id="PF02661">
    <property type="entry name" value="Fic"/>
    <property type="match status" value="1"/>
</dbReference>
<dbReference type="SUPFAM" id="SSF140931">
    <property type="entry name" value="Fic-like"/>
    <property type="match status" value="1"/>
</dbReference>
<evidence type="ECO:0000313" key="2">
    <source>
        <dbReference type="EMBL" id="PAU92655.1"/>
    </source>
</evidence>
<name>A0A2A2G726_9BACT</name>
<sequence length="130" mass="14844">MKEPSFLTMEDILFIHEQEIQKAGGDPGIRQEKDVQTYADAPKASFDGEYLNDLFEMAASYIICLTIRHPFIDGNKRTALASGMTFLYLNGYEVEESYDLELADLVLDFLSKDISKEQVAEHLKQNSKER</sequence>
<gene>
    <name evidence="2" type="ORF">CK503_15590</name>
</gene>
<dbReference type="AlphaFoldDB" id="A0A2A2G726"/>
<dbReference type="PANTHER" id="PTHR39426">
    <property type="entry name" value="HOMOLOGY TO DEATH-ON-CURING PROTEIN OF PHAGE P1"/>
    <property type="match status" value="1"/>
</dbReference>
<evidence type="ECO:0000259" key="1">
    <source>
        <dbReference type="PROSITE" id="PS51459"/>
    </source>
</evidence>
<dbReference type="EMBL" id="NSKE01000016">
    <property type="protein sequence ID" value="PAU92655.1"/>
    <property type="molecule type" value="Genomic_DNA"/>
</dbReference>
<dbReference type="Proteomes" id="UP000218831">
    <property type="component" value="Unassembled WGS sequence"/>
</dbReference>
<reference evidence="2 3" key="1">
    <citation type="submission" date="2017-08" db="EMBL/GenBank/DDBJ databases">
        <title>Aliifodinibius alkalisoli sp. nov., isolated from saline alkaline soil.</title>
        <authorList>
            <person name="Liu D."/>
            <person name="Zhang G."/>
        </authorList>
    </citation>
    <scope>NUCLEOTIDE SEQUENCE [LARGE SCALE GENOMIC DNA]</scope>
    <source>
        <strain evidence="2 3">WN023</strain>
    </source>
</reference>
<comment type="caution">
    <text evidence="2">The sequence shown here is derived from an EMBL/GenBank/DDBJ whole genome shotgun (WGS) entry which is preliminary data.</text>
</comment>
<keyword evidence="3" id="KW-1185">Reference proteome</keyword>
<protein>
    <submittedName>
        <fullName evidence="2">Type II toxin-antitoxin system death-on-curing family toxin</fullName>
    </submittedName>
</protein>
<dbReference type="InterPro" id="IPR036597">
    <property type="entry name" value="Fido-like_dom_sf"/>
</dbReference>
<dbReference type="RefSeq" id="WP_095607764.1">
    <property type="nucleotide sequence ID" value="NZ_NSKE01000016.1"/>
</dbReference>
<accession>A0A2A2G726</accession>
<proteinExistence type="predicted"/>
<dbReference type="InterPro" id="IPR006440">
    <property type="entry name" value="Doc"/>
</dbReference>